<evidence type="ECO:0000313" key="8">
    <source>
        <dbReference type="EMBL" id="KAG0467798.1"/>
    </source>
</evidence>
<keyword evidence="3" id="KW-0862">Zinc</keyword>
<dbReference type="PANTHER" id="PTHR33680:SF1">
    <property type="entry name" value="OS05G0489500 PROTEIN"/>
    <property type="match status" value="1"/>
</dbReference>
<organism evidence="8 9">
    <name type="scientific">Vanilla planifolia</name>
    <name type="common">Vanilla</name>
    <dbReference type="NCBI Taxonomy" id="51239"/>
    <lineage>
        <taxon>Eukaryota</taxon>
        <taxon>Viridiplantae</taxon>
        <taxon>Streptophyta</taxon>
        <taxon>Embryophyta</taxon>
        <taxon>Tracheophyta</taxon>
        <taxon>Spermatophyta</taxon>
        <taxon>Magnoliopsida</taxon>
        <taxon>Liliopsida</taxon>
        <taxon>Asparagales</taxon>
        <taxon>Orchidaceae</taxon>
        <taxon>Vanilloideae</taxon>
        <taxon>Vanilleae</taxon>
        <taxon>Vanilla</taxon>
    </lineage>
</organism>
<comment type="caution">
    <text evidence="8">The sequence shown here is derived from an EMBL/GenBank/DDBJ whole genome shotgun (WGS) entry which is preliminary data.</text>
</comment>
<dbReference type="Pfam" id="PF00098">
    <property type="entry name" value="zf-CCHC"/>
    <property type="match status" value="3"/>
</dbReference>
<dbReference type="PROSITE" id="PS51999">
    <property type="entry name" value="ZF_GRF"/>
    <property type="match status" value="2"/>
</dbReference>
<feature type="compositionally biased region" description="Gly residues" evidence="5">
    <location>
        <begin position="75"/>
        <end position="85"/>
    </location>
</feature>
<dbReference type="GO" id="GO:0003676">
    <property type="term" value="F:nucleic acid binding"/>
    <property type="evidence" value="ECO:0007669"/>
    <property type="project" value="InterPro"/>
</dbReference>
<dbReference type="InterPro" id="IPR001878">
    <property type="entry name" value="Znf_CCHC"/>
</dbReference>
<dbReference type="SMART" id="SM00343">
    <property type="entry name" value="ZnF_C2HC"/>
    <property type="match status" value="3"/>
</dbReference>
<feature type="domain" description="CCHC-type" evidence="6">
    <location>
        <begin position="277"/>
        <end position="290"/>
    </location>
</feature>
<dbReference type="InterPro" id="IPR010666">
    <property type="entry name" value="Znf_GRF"/>
</dbReference>
<dbReference type="GO" id="GO:0008270">
    <property type="term" value="F:zinc ion binding"/>
    <property type="evidence" value="ECO:0007669"/>
    <property type="project" value="UniProtKB-KW"/>
</dbReference>
<evidence type="ECO:0000313" key="9">
    <source>
        <dbReference type="Proteomes" id="UP000639772"/>
    </source>
</evidence>
<dbReference type="PROSITE" id="PS50158">
    <property type="entry name" value="ZF_CCHC"/>
    <property type="match status" value="3"/>
</dbReference>
<feature type="domain" description="CCHC-type" evidence="6">
    <location>
        <begin position="314"/>
        <end position="328"/>
    </location>
</feature>
<dbReference type="PANTHER" id="PTHR33680">
    <property type="entry name" value="OS07G0190500 PROTEIN"/>
    <property type="match status" value="1"/>
</dbReference>
<evidence type="ECO:0000256" key="3">
    <source>
        <dbReference type="ARBA" id="ARBA00022833"/>
    </source>
</evidence>
<dbReference type="Pfam" id="PF06839">
    <property type="entry name" value="Zn_ribbon_GRF"/>
    <property type="match status" value="2"/>
</dbReference>
<evidence type="ECO:0000256" key="5">
    <source>
        <dbReference type="SAM" id="MobiDB-lite"/>
    </source>
</evidence>
<accession>A0A835UNA7</accession>
<dbReference type="InterPro" id="IPR036875">
    <property type="entry name" value="Znf_CCHC_sf"/>
</dbReference>
<evidence type="ECO:0000256" key="4">
    <source>
        <dbReference type="PROSITE-ProRule" id="PRU00047"/>
    </source>
</evidence>
<reference evidence="8 9" key="1">
    <citation type="journal article" date="2020" name="Nat. Food">
        <title>A phased Vanilla planifolia genome enables genetic improvement of flavour and production.</title>
        <authorList>
            <person name="Hasing T."/>
            <person name="Tang H."/>
            <person name="Brym M."/>
            <person name="Khazi F."/>
            <person name="Huang T."/>
            <person name="Chambers A.H."/>
        </authorList>
    </citation>
    <scope>NUCLEOTIDE SEQUENCE [LARGE SCALE GENOMIC DNA]</scope>
    <source>
        <tissue evidence="8">Leaf</tissue>
    </source>
</reference>
<evidence type="ECO:0000259" key="7">
    <source>
        <dbReference type="PROSITE" id="PS51999"/>
    </source>
</evidence>
<feature type="domain" description="CCHC-type" evidence="6">
    <location>
        <begin position="103"/>
        <end position="116"/>
    </location>
</feature>
<protein>
    <submittedName>
        <fullName evidence="8">Uncharacterized protein</fullName>
    </submittedName>
</protein>
<evidence type="ECO:0000259" key="6">
    <source>
        <dbReference type="PROSITE" id="PS50158"/>
    </source>
</evidence>
<keyword evidence="1" id="KW-0479">Metal-binding</keyword>
<evidence type="ECO:0000256" key="1">
    <source>
        <dbReference type="ARBA" id="ARBA00022723"/>
    </source>
</evidence>
<dbReference type="OrthoDB" id="5418639at2759"/>
<dbReference type="AlphaFoldDB" id="A0A835UNA7"/>
<feature type="domain" description="GRF-type" evidence="7">
    <location>
        <begin position="136"/>
        <end position="179"/>
    </location>
</feature>
<feature type="region of interest" description="Disordered" evidence="5">
    <location>
        <begin position="70"/>
        <end position="93"/>
    </location>
</feature>
<feature type="domain" description="GRF-type" evidence="7">
    <location>
        <begin position="201"/>
        <end position="244"/>
    </location>
</feature>
<dbReference type="Gene3D" id="4.10.60.10">
    <property type="entry name" value="Zinc finger, CCHC-type"/>
    <property type="match status" value="2"/>
</dbReference>
<gene>
    <name evidence="8" type="ORF">HPP92_017126</name>
</gene>
<keyword evidence="2 4" id="KW-0863">Zinc-finger</keyword>
<dbReference type="Proteomes" id="UP000639772">
    <property type="component" value="Chromosome 9"/>
</dbReference>
<evidence type="ECO:0000256" key="2">
    <source>
        <dbReference type="ARBA" id="ARBA00022771"/>
    </source>
</evidence>
<dbReference type="EMBL" id="JADCNM010000009">
    <property type="protein sequence ID" value="KAG0467798.1"/>
    <property type="molecule type" value="Genomic_DNA"/>
</dbReference>
<sequence length="357" mass="38125">MKQMEHVGDDLLSLIEAAEEDAIATVGSCKRRKLTGDDITRKDIEEEGSYMAALRGSRSSLWQRRQQEVGFQKKGSGGTSYGVGSRGSVPSSTMAAGGGGDVCFKCGMSGHWARECGGGQGASTNRTDELGEEKPCPCGSGTCLILTSNTSKNPGRRFYRCPLKVENGGCNFFQWCDIPSSDISPSVMAYQSNTLPPVLRCPCGAGPCLSLVCKAGKNAGQQYYKCPGSEGKGCCGFFKWCDEPSSYPRQPTFSHQLHGNSNNHNSKIYADNGKSSCIKCGQEGHWAKACLNQWSDPIPQGVKNQCLDPGVGSCFKCGKAGHWARDCPAQSSISSDAVGGAKRGFNSSQSSFNYKCK</sequence>
<dbReference type="SUPFAM" id="SSF57756">
    <property type="entry name" value="Retrovirus zinc finger-like domains"/>
    <property type="match status" value="2"/>
</dbReference>
<name>A0A835UNA7_VANPL</name>
<proteinExistence type="predicted"/>